<feature type="domain" description="OmpR/PhoB-type" evidence="9">
    <location>
        <begin position="133"/>
        <end position="231"/>
    </location>
</feature>
<keyword evidence="5" id="KW-0804">Transcription</keyword>
<evidence type="ECO:0000313" key="10">
    <source>
        <dbReference type="EMBL" id="GGM04746.1"/>
    </source>
</evidence>
<dbReference type="SMART" id="SM00448">
    <property type="entry name" value="REC"/>
    <property type="match status" value="1"/>
</dbReference>
<keyword evidence="3" id="KW-0805">Transcription regulation</keyword>
<evidence type="ECO:0000313" key="11">
    <source>
        <dbReference type="Proteomes" id="UP000642070"/>
    </source>
</evidence>
<keyword evidence="2" id="KW-0902">Two-component regulatory system</keyword>
<accession>A0A917T0P0</accession>
<dbReference type="InterPro" id="IPR001867">
    <property type="entry name" value="OmpR/PhoB-type_DNA-bd"/>
</dbReference>
<dbReference type="Proteomes" id="UP000642070">
    <property type="component" value="Unassembled WGS sequence"/>
</dbReference>
<dbReference type="InterPro" id="IPR036388">
    <property type="entry name" value="WH-like_DNA-bd_sf"/>
</dbReference>
<dbReference type="SMART" id="SM00862">
    <property type="entry name" value="Trans_reg_C"/>
    <property type="match status" value="1"/>
</dbReference>
<dbReference type="Gene3D" id="1.10.10.10">
    <property type="entry name" value="Winged helix-like DNA-binding domain superfamily/Winged helix DNA-binding domain"/>
    <property type="match status" value="1"/>
</dbReference>
<comment type="caution">
    <text evidence="10">The sequence shown here is derived from an EMBL/GenBank/DDBJ whole genome shotgun (WGS) entry which is preliminary data.</text>
</comment>
<dbReference type="InterPro" id="IPR039420">
    <property type="entry name" value="WalR-like"/>
</dbReference>
<dbReference type="PANTHER" id="PTHR48111:SF1">
    <property type="entry name" value="TWO-COMPONENT RESPONSE REGULATOR ORR33"/>
    <property type="match status" value="1"/>
</dbReference>
<reference evidence="10" key="2">
    <citation type="submission" date="2020-09" db="EMBL/GenBank/DDBJ databases">
        <authorList>
            <person name="Sun Q."/>
            <person name="Ohkuma M."/>
        </authorList>
    </citation>
    <scope>NUCLEOTIDE SEQUENCE</scope>
    <source>
        <strain evidence="10">JCM 19831</strain>
    </source>
</reference>
<reference evidence="10" key="1">
    <citation type="journal article" date="2014" name="Int. J. Syst. Evol. Microbiol.">
        <title>Complete genome sequence of Corynebacterium casei LMG S-19264T (=DSM 44701T), isolated from a smear-ripened cheese.</title>
        <authorList>
            <consortium name="US DOE Joint Genome Institute (JGI-PGF)"/>
            <person name="Walter F."/>
            <person name="Albersmeier A."/>
            <person name="Kalinowski J."/>
            <person name="Ruckert C."/>
        </authorList>
    </citation>
    <scope>NUCLEOTIDE SEQUENCE</scope>
    <source>
        <strain evidence="10">JCM 19831</strain>
    </source>
</reference>
<keyword evidence="4 7" id="KW-0238">DNA-binding</keyword>
<dbReference type="PROSITE" id="PS51755">
    <property type="entry name" value="OMPR_PHOB"/>
    <property type="match status" value="1"/>
</dbReference>
<dbReference type="GO" id="GO:0000976">
    <property type="term" value="F:transcription cis-regulatory region binding"/>
    <property type="evidence" value="ECO:0007669"/>
    <property type="project" value="TreeGrafter"/>
</dbReference>
<evidence type="ECO:0000256" key="1">
    <source>
        <dbReference type="ARBA" id="ARBA00022553"/>
    </source>
</evidence>
<evidence type="ECO:0000256" key="4">
    <source>
        <dbReference type="ARBA" id="ARBA00023125"/>
    </source>
</evidence>
<evidence type="ECO:0000259" key="8">
    <source>
        <dbReference type="PROSITE" id="PS50110"/>
    </source>
</evidence>
<protein>
    <submittedName>
        <fullName evidence="10">DNA-binding response regulator</fullName>
    </submittedName>
</protein>
<dbReference type="GO" id="GO:0000156">
    <property type="term" value="F:phosphorelay response regulator activity"/>
    <property type="evidence" value="ECO:0007669"/>
    <property type="project" value="TreeGrafter"/>
</dbReference>
<gene>
    <name evidence="10" type="ORF">GCM10007977_002380</name>
</gene>
<dbReference type="CDD" id="cd00383">
    <property type="entry name" value="trans_reg_C"/>
    <property type="match status" value="1"/>
</dbReference>
<keyword evidence="11" id="KW-1185">Reference proteome</keyword>
<dbReference type="Pfam" id="PF00486">
    <property type="entry name" value="Trans_reg_C"/>
    <property type="match status" value="1"/>
</dbReference>
<dbReference type="AlphaFoldDB" id="A0A917T0P0"/>
<sequence>MADVANLLIIDEDCAYRRTLATGLTQYGHVVSDVSLHAAGRVLADLTCHTHQRPDVVLIDPFLPTVDGLLLLRLVCLGSRRPVMLHTADGAEEQVLQALRGGADGYLPKPAQPAVLDAKIGALLRRVPAAPPPAPCVVGALRVDVAERRVSLDGVPVAVTRREFDLLACLAEHPGRVVSRAVLRTRLGPGGTTSTNGIDVLVHRLRAKLGEPAARVRYLHTVRGKGVSLHATDRAGEHHRT</sequence>
<dbReference type="InterPro" id="IPR001789">
    <property type="entry name" value="Sig_transdc_resp-reg_receiver"/>
</dbReference>
<evidence type="ECO:0000256" key="2">
    <source>
        <dbReference type="ARBA" id="ARBA00023012"/>
    </source>
</evidence>
<keyword evidence="1 6" id="KW-0597">Phosphoprotein</keyword>
<feature type="domain" description="Response regulatory" evidence="8">
    <location>
        <begin position="6"/>
        <end position="124"/>
    </location>
</feature>
<dbReference type="GO" id="GO:0005829">
    <property type="term" value="C:cytosol"/>
    <property type="evidence" value="ECO:0007669"/>
    <property type="project" value="TreeGrafter"/>
</dbReference>
<dbReference type="InterPro" id="IPR011006">
    <property type="entry name" value="CheY-like_superfamily"/>
</dbReference>
<dbReference type="PANTHER" id="PTHR48111">
    <property type="entry name" value="REGULATOR OF RPOS"/>
    <property type="match status" value="1"/>
</dbReference>
<dbReference type="GO" id="GO:0032993">
    <property type="term" value="C:protein-DNA complex"/>
    <property type="evidence" value="ECO:0007669"/>
    <property type="project" value="TreeGrafter"/>
</dbReference>
<dbReference type="Gene3D" id="3.40.50.2300">
    <property type="match status" value="1"/>
</dbReference>
<proteinExistence type="predicted"/>
<dbReference type="GO" id="GO:0006355">
    <property type="term" value="P:regulation of DNA-templated transcription"/>
    <property type="evidence" value="ECO:0007669"/>
    <property type="project" value="InterPro"/>
</dbReference>
<dbReference type="SUPFAM" id="SSF52172">
    <property type="entry name" value="CheY-like"/>
    <property type="match status" value="1"/>
</dbReference>
<evidence type="ECO:0000259" key="9">
    <source>
        <dbReference type="PROSITE" id="PS51755"/>
    </source>
</evidence>
<dbReference type="EMBL" id="BMPI01000001">
    <property type="protein sequence ID" value="GGM04746.1"/>
    <property type="molecule type" value="Genomic_DNA"/>
</dbReference>
<dbReference type="Pfam" id="PF00072">
    <property type="entry name" value="Response_reg"/>
    <property type="match status" value="1"/>
</dbReference>
<evidence type="ECO:0000256" key="6">
    <source>
        <dbReference type="PROSITE-ProRule" id="PRU00169"/>
    </source>
</evidence>
<organism evidence="10 11">
    <name type="scientific">Dactylosporangium sucinum</name>
    <dbReference type="NCBI Taxonomy" id="1424081"/>
    <lineage>
        <taxon>Bacteria</taxon>
        <taxon>Bacillati</taxon>
        <taxon>Actinomycetota</taxon>
        <taxon>Actinomycetes</taxon>
        <taxon>Micromonosporales</taxon>
        <taxon>Micromonosporaceae</taxon>
        <taxon>Dactylosporangium</taxon>
    </lineage>
</organism>
<evidence type="ECO:0000256" key="7">
    <source>
        <dbReference type="PROSITE-ProRule" id="PRU01091"/>
    </source>
</evidence>
<feature type="modified residue" description="4-aspartylphosphate" evidence="6">
    <location>
        <position position="60"/>
    </location>
</feature>
<name>A0A917T0P0_9ACTN</name>
<evidence type="ECO:0000256" key="3">
    <source>
        <dbReference type="ARBA" id="ARBA00023015"/>
    </source>
</evidence>
<feature type="DNA-binding region" description="OmpR/PhoB-type" evidence="7">
    <location>
        <begin position="133"/>
        <end position="231"/>
    </location>
</feature>
<evidence type="ECO:0000256" key="5">
    <source>
        <dbReference type="ARBA" id="ARBA00023163"/>
    </source>
</evidence>
<dbReference type="PROSITE" id="PS50110">
    <property type="entry name" value="RESPONSE_REGULATORY"/>
    <property type="match status" value="1"/>
</dbReference>